<keyword evidence="3" id="KW-0677">Repeat</keyword>
<dbReference type="InterPro" id="IPR001936">
    <property type="entry name" value="RasGAP_dom"/>
</dbReference>
<organism evidence="11 12">
    <name type="scientific">Cephus cinctus</name>
    <name type="common">Wheat stem sawfly</name>
    <dbReference type="NCBI Taxonomy" id="211228"/>
    <lineage>
        <taxon>Eukaryota</taxon>
        <taxon>Metazoa</taxon>
        <taxon>Ecdysozoa</taxon>
        <taxon>Arthropoda</taxon>
        <taxon>Hexapoda</taxon>
        <taxon>Insecta</taxon>
        <taxon>Pterygota</taxon>
        <taxon>Neoptera</taxon>
        <taxon>Endopterygota</taxon>
        <taxon>Hymenoptera</taxon>
        <taxon>Cephoidea</taxon>
        <taxon>Cephidae</taxon>
        <taxon>Cephus</taxon>
    </lineage>
</organism>
<feature type="domain" description="C2" evidence="9">
    <location>
        <begin position="127"/>
        <end position="264"/>
    </location>
</feature>
<evidence type="ECO:0000259" key="8">
    <source>
        <dbReference type="PROSITE" id="PS50003"/>
    </source>
</evidence>
<evidence type="ECO:0000256" key="7">
    <source>
        <dbReference type="SAM" id="MobiDB-lite"/>
    </source>
</evidence>
<dbReference type="Gene3D" id="2.30.29.30">
    <property type="entry name" value="Pleckstrin-homology domain (PH domain)/Phosphotyrosine-binding domain (PTB)"/>
    <property type="match status" value="1"/>
</dbReference>
<dbReference type="Gene3D" id="2.60.40.150">
    <property type="entry name" value="C2 domain"/>
    <property type="match status" value="2"/>
</dbReference>
<dbReference type="CDD" id="cd08401">
    <property type="entry name" value="C2A_RasA2_RasA3"/>
    <property type="match status" value="1"/>
</dbReference>
<dbReference type="CDD" id="cd01244">
    <property type="entry name" value="PH_GAP1-like"/>
    <property type="match status" value="1"/>
</dbReference>
<dbReference type="PROSITE" id="PS50003">
    <property type="entry name" value="PH_DOMAIN"/>
    <property type="match status" value="1"/>
</dbReference>
<dbReference type="PANTHER" id="PTHR10194">
    <property type="entry name" value="RAS GTPASE-ACTIVATING PROTEINS"/>
    <property type="match status" value="1"/>
</dbReference>
<dbReference type="Pfam" id="PF00616">
    <property type="entry name" value="RasGAP"/>
    <property type="match status" value="2"/>
</dbReference>
<sequence length="1044" mass="118716">MAEETRLVRVEERLRIKIGEAKNLQSRSHGSPGTRDVYCALSLDQEEIFRTTTIERTLDPFFGEEFQFEVPRKFRYLGIYVYDRDRHLKQDKILGKVAIKREDLATYHNKEHWFPLRPVDADSEVQGKAHLELSLQPQVGHVQPKLTVRVIECSELTIKNGGCDPFATVTVIYSNGKQISKRTKGKKKTASPHFNETFTFEPELTESKDKDVSHYSIDGGEVGEVVVGLWHASGMGEQPAFLGEVRVTLRGLQKQPTSTTTAWYFLQPRAAKHRPTKISSNSTPPGTVPGLGSLRLKIHYTADHVFPSEMYDRLRSLLLQSVNIQPITSSAVYILGEIVASKMEAAQPLVQVLVHHGQLVSVMKALASHEISKLTDPTTIFRGNTLVSKMMDEGMRLAGLHYLHSTLRPAMEQVFLERKPCEIDPTRVKDANTIQTNLANLKEYVERVFTAITTSGVRCPPLMCAMFWCLRELAATHFPKNKEVRYSVISGFIFLRFFAPAILGPRLFDITTEQIDSQTNRTLTLISKTIQSLGNLVSCRGGAGSVCKEEYMECVYREFYTDKHIQAVKQFLELISTSSGSGATKQRPTASQEQPVVLKEGIYFVFVHTADFGKRVMIKRAQGRKRFGRKNFKQRYFRLTTQDLTYSKTKGKEPLCRIPLEEILAVERLHEDSFKMKNMFQIVQPQRALYVQAGNCVEEKEWIDILTKICQTNSNRLEKYHPSAYINGHWLCCRAVAEIAPGCSEVSPGVEAGLRIVLDPDRDLQRIHSLIFTNMPRLETLMSACECQAVYGASEMCVLPGGGSPIEDVPSCFKTLTALRDAAIALEREHRAYFRRLARDTKYGSKQAPIGDDNYLHLAARAGFDGQLTKRTYETDSLNRRCGESERFYDNSLSRRIEEQRFEESLRKCLDSDSINRRYENDGHLGRRHESNTDTIRSIQNDLKRFDNSLNNTLRSETSEWNGNENLENQRRHNHHHRLNHHHHNNHDNSGLFGSDGINMSSTLSRKLSNYDNTRKLDEGTLTRRIRDDASDISSNSMSGRGNH</sequence>
<evidence type="ECO:0000256" key="1">
    <source>
        <dbReference type="ARBA" id="ARBA00022468"/>
    </source>
</evidence>
<dbReference type="Pfam" id="PF00169">
    <property type="entry name" value="PH"/>
    <property type="match status" value="1"/>
</dbReference>
<dbReference type="CDD" id="cd04010">
    <property type="entry name" value="C2B_RasA3"/>
    <property type="match status" value="1"/>
</dbReference>
<dbReference type="GeneID" id="107271812"/>
<evidence type="ECO:0000259" key="10">
    <source>
        <dbReference type="PROSITE" id="PS50018"/>
    </source>
</evidence>
<dbReference type="SMART" id="SM00233">
    <property type="entry name" value="PH"/>
    <property type="match status" value="1"/>
</dbReference>
<dbReference type="PROSITE" id="PS50004">
    <property type="entry name" value="C2"/>
    <property type="match status" value="2"/>
</dbReference>
<dbReference type="InterPro" id="IPR001562">
    <property type="entry name" value="Znf_Btk_motif"/>
</dbReference>
<gene>
    <name evidence="12" type="primary">LOC107271812</name>
</gene>
<dbReference type="InterPro" id="IPR023152">
    <property type="entry name" value="RasGAP_CS"/>
</dbReference>
<dbReference type="InterPro" id="IPR011993">
    <property type="entry name" value="PH-like_dom_sf"/>
</dbReference>
<dbReference type="PROSITE" id="PS51113">
    <property type="entry name" value="ZF_BTK"/>
    <property type="match status" value="1"/>
</dbReference>
<dbReference type="GO" id="GO:0005096">
    <property type="term" value="F:GTPase activator activity"/>
    <property type="evidence" value="ECO:0007669"/>
    <property type="project" value="UniProtKB-KW"/>
</dbReference>
<keyword evidence="5" id="KW-0862">Zinc</keyword>
<dbReference type="InterPro" id="IPR001849">
    <property type="entry name" value="PH_domain"/>
</dbReference>
<dbReference type="GO" id="GO:0008270">
    <property type="term" value="F:zinc ion binding"/>
    <property type="evidence" value="ECO:0007669"/>
    <property type="project" value="UniProtKB-KW"/>
</dbReference>
<dbReference type="InterPro" id="IPR039360">
    <property type="entry name" value="Ras_GTPase"/>
</dbReference>
<dbReference type="CDD" id="cd05128">
    <property type="entry name" value="RasGAP_GAP1_like"/>
    <property type="match status" value="1"/>
</dbReference>
<protein>
    <submittedName>
        <fullName evidence="12">Ras GTPase-activating protein 3 isoform X1</fullName>
    </submittedName>
</protein>
<dbReference type="GO" id="GO:0035556">
    <property type="term" value="P:intracellular signal transduction"/>
    <property type="evidence" value="ECO:0007669"/>
    <property type="project" value="InterPro"/>
</dbReference>
<dbReference type="SMART" id="SM00107">
    <property type="entry name" value="BTK"/>
    <property type="match status" value="1"/>
</dbReference>
<keyword evidence="4 6" id="KW-0863">Zinc-finger</keyword>
<dbReference type="RefSeq" id="XP_015603726.1">
    <property type="nucleotide sequence ID" value="XM_015748240.2"/>
</dbReference>
<dbReference type="Pfam" id="PF00168">
    <property type="entry name" value="C2"/>
    <property type="match status" value="2"/>
</dbReference>
<keyword evidence="1" id="KW-0343">GTPase activation</keyword>
<dbReference type="SUPFAM" id="SSF50729">
    <property type="entry name" value="PH domain-like"/>
    <property type="match status" value="1"/>
</dbReference>
<dbReference type="AlphaFoldDB" id="A0AAJ7FQT4"/>
<dbReference type="InterPro" id="IPR000008">
    <property type="entry name" value="C2_dom"/>
</dbReference>
<evidence type="ECO:0000256" key="6">
    <source>
        <dbReference type="PROSITE-ProRule" id="PRU00432"/>
    </source>
</evidence>
<dbReference type="InterPro" id="IPR008936">
    <property type="entry name" value="Rho_GTPase_activation_prot"/>
</dbReference>
<evidence type="ECO:0000256" key="2">
    <source>
        <dbReference type="ARBA" id="ARBA00022723"/>
    </source>
</evidence>
<dbReference type="Pfam" id="PF00779">
    <property type="entry name" value="BTK"/>
    <property type="match status" value="1"/>
</dbReference>
<keyword evidence="11" id="KW-1185">Reference proteome</keyword>
<dbReference type="InterPro" id="IPR035892">
    <property type="entry name" value="C2_domain_sf"/>
</dbReference>
<reference evidence="12" key="1">
    <citation type="submission" date="2025-08" db="UniProtKB">
        <authorList>
            <consortium name="RefSeq"/>
        </authorList>
    </citation>
    <scope>IDENTIFICATION</scope>
</reference>
<name>A0AAJ7FQT4_CEPCN</name>
<accession>A0AAJ7FQT4</accession>
<feature type="domain" description="Ras-GAP" evidence="10">
    <location>
        <begin position="341"/>
        <end position="535"/>
    </location>
</feature>
<evidence type="ECO:0000313" key="12">
    <source>
        <dbReference type="RefSeq" id="XP_015603726.1"/>
    </source>
</evidence>
<evidence type="ECO:0000256" key="5">
    <source>
        <dbReference type="ARBA" id="ARBA00022833"/>
    </source>
</evidence>
<dbReference type="SUPFAM" id="SSF48350">
    <property type="entry name" value="GTPase activation domain, GAP"/>
    <property type="match status" value="1"/>
</dbReference>
<dbReference type="SUPFAM" id="SSF49562">
    <property type="entry name" value="C2 domain (Calcium/lipid-binding domain, CaLB)"/>
    <property type="match status" value="2"/>
</dbReference>
<proteinExistence type="predicted"/>
<dbReference type="Proteomes" id="UP000694920">
    <property type="component" value="Unplaced"/>
</dbReference>
<dbReference type="SMART" id="SM00323">
    <property type="entry name" value="RasGAP"/>
    <property type="match status" value="1"/>
</dbReference>
<evidence type="ECO:0000259" key="9">
    <source>
        <dbReference type="PROSITE" id="PS50004"/>
    </source>
</evidence>
<evidence type="ECO:0000256" key="4">
    <source>
        <dbReference type="ARBA" id="ARBA00022771"/>
    </source>
</evidence>
<dbReference type="PANTHER" id="PTHR10194:SF148">
    <property type="entry name" value="GTPASE-ACTIVATING PROTEIN"/>
    <property type="match status" value="1"/>
</dbReference>
<feature type="domain" description="C2" evidence="9">
    <location>
        <begin position="1"/>
        <end position="114"/>
    </location>
</feature>
<feature type="region of interest" description="Disordered" evidence="7">
    <location>
        <begin position="974"/>
        <end position="996"/>
    </location>
</feature>
<dbReference type="SMART" id="SM00239">
    <property type="entry name" value="C2"/>
    <property type="match status" value="2"/>
</dbReference>
<evidence type="ECO:0000256" key="3">
    <source>
        <dbReference type="ARBA" id="ARBA00022737"/>
    </source>
</evidence>
<dbReference type="Gene3D" id="1.10.506.10">
    <property type="entry name" value="GTPase Activation - p120gap, domain 1"/>
    <property type="match status" value="2"/>
</dbReference>
<keyword evidence="2" id="KW-0479">Metal-binding</keyword>
<evidence type="ECO:0000313" key="11">
    <source>
        <dbReference type="Proteomes" id="UP000694920"/>
    </source>
</evidence>
<dbReference type="KEGG" id="ccin:107271812"/>
<dbReference type="PROSITE" id="PS50018">
    <property type="entry name" value="RAS_GTPASE_ACTIV_2"/>
    <property type="match status" value="1"/>
</dbReference>
<feature type="domain" description="PH" evidence="8">
    <location>
        <begin position="611"/>
        <end position="711"/>
    </location>
</feature>
<dbReference type="PROSITE" id="PS00509">
    <property type="entry name" value="RAS_GTPASE_ACTIV_1"/>
    <property type="match status" value="1"/>
</dbReference>
<dbReference type="CTD" id="39158"/>
<feature type="compositionally biased region" description="Basic residues" evidence="7">
    <location>
        <begin position="974"/>
        <end position="985"/>
    </location>
</feature>